<feature type="binding site" evidence="10">
    <location>
        <begin position="40"/>
        <end position="44"/>
    </location>
    <ligand>
        <name>4-amino-2-methyl-5-(diphosphooxymethyl)pyrimidine</name>
        <dbReference type="ChEBI" id="CHEBI:57841"/>
    </ligand>
</feature>
<dbReference type="InterPro" id="IPR034291">
    <property type="entry name" value="TMP_synthase"/>
</dbReference>
<evidence type="ECO:0000256" key="9">
    <source>
        <dbReference type="ARBA" id="ARBA00047883"/>
    </source>
</evidence>
<dbReference type="FunFam" id="3.20.20.70:FF:000096">
    <property type="entry name" value="Thiamine-phosphate synthase"/>
    <property type="match status" value="1"/>
</dbReference>
<dbReference type="NCBIfam" id="TIGR00693">
    <property type="entry name" value="thiE"/>
    <property type="match status" value="1"/>
</dbReference>
<dbReference type="EMBL" id="RBWY01000004">
    <property type="protein sequence ID" value="RKS84767.1"/>
    <property type="molecule type" value="Genomic_DNA"/>
</dbReference>
<protein>
    <recommendedName>
        <fullName evidence="10">Thiamine-phosphate synthase</fullName>
        <shortName evidence="10">TP synthase</shortName>
        <shortName evidence="10">TPS</shortName>
        <ecNumber evidence="10">2.5.1.3</ecNumber>
    </recommendedName>
    <alternativeName>
        <fullName evidence="10">Thiamine-phosphate pyrophosphorylase</fullName>
        <shortName evidence="10">TMP pyrophosphorylase</shortName>
        <shortName evidence="10">TMP-PPase</shortName>
    </alternativeName>
</protein>
<evidence type="ECO:0000256" key="4">
    <source>
        <dbReference type="ARBA" id="ARBA00022723"/>
    </source>
</evidence>
<keyword evidence="15" id="KW-1185">Reference proteome</keyword>
<keyword evidence="5 10" id="KW-0460">Magnesium</keyword>
<dbReference type="InterPro" id="IPR036206">
    <property type="entry name" value="ThiamineP_synth_sf"/>
</dbReference>
<comment type="catalytic activity">
    <reaction evidence="9 10 11">
        <text>2-[(2R,5Z)-2-carboxy-4-methylthiazol-5(2H)-ylidene]ethyl phosphate + 4-amino-2-methyl-5-(diphosphooxymethyl)pyrimidine + 2 H(+) = thiamine phosphate + CO2 + diphosphate</text>
        <dbReference type="Rhea" id="RHEA:47844"/>
        <dbReference type="ChEBI" id="CHEBI:15378"/>
        <dbReference type="ChEBI" id="CHEBI:16526"/>
        <dbReference type="ChEBI" id="CHEBI:33019"/>
        <dbReference type="ChEBI" id="CHEBI:37575"/>
        <dbReference type="ChEBI" id="CHEBI:57841"/>
        <dbReference type="ChEBI" id="CHEBI:62899"/>
        <dbReference type="EC" id="2.5.1.3"/>
    </reaction>
</comment>
<proteinExistence type="inferred from homology"/>
<dbReference type="GO" id="GO:0009229">
    <property type="term" value="P:thiamine diphosphate biosynthetic process"/>
    <property type="evidence" value="ECO:0007669"/>
    <property type="project" value="UniProtKB-UniRule"/>
</dbReference>
<accession>A0A495RBA3</accession>
<evidence type="ECO:0000256" key="5">
    <source>
        <dbReference type="ARBA" id="ARBA00022842"/>
    </source>
</evidence>
<dbReference type="InterPro" id="IPR013785">
    <property type="entry name" value="Aldolase_TIM"/>
</dbReference>
<dbReference type="UniPathway" id="UPA00060">
    <property type="reaction ID" value="UER00141"/>
</dbReference>
<comment type="catalytic activity">
    <reaction evidence="7 10 11">
        <text>4-methyl-5-(2-phosphooxyethyl)-thiazole + 4-amino-2-methyl-5-(diphosphooxymethyl)pyrimidine + H(+) = thiamine phosphate + diphosphate</text>
        <dbReference type="Rhea" id="RHEA:22328"/>
        <dbReference type="ChEBI" id="CHEBI:15378"/>
        <dbReference type="ChEBI" id="CHEBI:33019"/>
        <dbReference type="ChEBI" id="CHEBI:37575"/>
        <dbReference type="ChEBI" id="CHEBI:57841"/>
        <dbReference type="ChEBI" id="CHEBI:58296"/>
        <dbReference type="EC" id="2.5.1.3"/>
    </reaction>
</comment>
<dbReference type="PANTHER" id="PTHR20857">
    <property type="entry name" value="THIAMINE-PHOSPHATE PYROPHOSPHORYLASE"/>
    <property type="match status" value="1"/>
</dbReference>
<feature type="binding site" evidence="10">
    <location>
        <position position="93"/>
    </location>
    <ligand>
        <name>Mg(2+)</name>
        <dbReference type="ChEBI" id="CHEBI:18420"/>
    </ligand>
</feature>
<evidence type="ECO:0000256" key="12">
    <source>
        <dbReference type="RuleBase" id="RU004253"/>
    </source>
</evidence>
<comment type="function">
    <text evidence="1 10">Condenses 4-methyl-5-(beta-hydroxyethyl)thiazole monophosphate (THZ-P) and 2-methyl-4-amino-5-hydroxymethyl pyrimidine pyrophosphate (HMP-PP) to form thiamine monophosphate (TMP).</text>
</comment>
<feature type="binding site" evidence="10">
    <location>
        <position position="141"/>
    </location>
    <ligand>
        <name>4-amino-2-methyl-5-(diphosphooxymethyl)pyrimidine</name>
        <dbReference type="ChEBI" id="CHEBI:57841"/>
    </ligand>
</feature>
<feature type="binding site" evidence="10">
    <location>
        <begin position="138"/>
        <end position="140"/>
    </location>
    <ligand>
        <name>2-[(2R,5Z)-2-carboxy-4-methylthiazol-5(2H)-ylidene]ethyl phosphate</name>
        <dbReference type="ChEBI" id="CHEBI:62899"/>
    </ligand>
</feature>
<feature type="binding site" evidence="10">
    <location>
        <position position="74"/>
    </location>
    <ligand>
        <name>Mg(2+)</name>
        <dbReference type="ChEBI" id="CHEBI:18420"/>
    </ligand>
</feature>
<evidence type="ECO:0000256" key="2">
    <source>
        <dbReference type="ARBA" id="ARBA00005165"/>
    </source>
</evidence>
<reference evidence="14 15" key="1">
    <citation type="submission" date="2018-10" db="EMBL/GenBank/DDBJ databases">
        <title>Genomic Encyclopedia of Type Strains, Phase IV (KMG-IV): sequencing the most valuable type-strain genomes for metagenomic binning, comparative biology and taxonomic classification.</title>
        <authorList>
            <person name="Goeker M."/>
        </authorList>
    </citation>
    <scope>NUCLEOTIDE SEQUENCE [LARGE SCALE GENOMIC DNA]</scope>
    <source>
        <strain evidence="14 15">DSM 22228</strain>
    </source>
</reference>
<evidence type="ECO:0000256" key="8">
    <source>
        <dbReference type="ARBA" id="ARBA00047851"/>
    </source>
</evidence>
<evidence type="ECO:0000313" key="15">
    <source>
        <dbReference type="Proteomes" id="UP000278542"/>
    </source>
</evidence>
<evidence type="ECO:0000256" key="11">
    <source>
        <dbReference type="RuleBase" id="RU003826"/>
    </source>
</evidence>
<evidence type="ECO:0000256" key="7">
    <source>
        <dbReference type="ARBA" id="ARBA00047334"/>
    </source>
</evidence>
<feature type="binding site" evidence="10">
    <location>
        <position position="169"/>
    </location>
    <ligand>
        <name>2-[(2R,5Z)-2-carboxy-4-methylthiazol-5(2H)-ylidene]ethyl phosphate</name>
        <dbReference type="ChEBI" id="CHEBI:62899"/>
    </ligand>
</feature>
<evidence type="ECO:0000256" key="3">
    <source>
        <dbReference type="ARBA" id="ARBA00022679"/>
    </source>
</evidence>
<feature type="binding site" evidence="10">
    <location>
        <begin position="189"/>
        <end position="190"/>
    </location>
    <ligand>
        <name>2-[(2R,5Z)-2-carboxy-4-methylthiazol-5(2H)-ylidene]ethyl phosphate</name>
        <dbReference type="ChEBI" id="CHEBI:62899"/>
    </ligand>
</feature>
<dbReference type="Gene3D" id="3.20.20.70">
    <property type="entry name" value="Aldolase class I"/>
    <property type="match status" value="1"/>
</dbReference>
<evidence type="ECO:0000256" key="6">
    <source>
        <dbReference type="ARBA" id="ARBA00022977"/>
    </source>
</evidence>
<feature type="domain" description="Thiamine phosphate synthase/TenI" evidence="13">
    <location>
        <begin position="9"/>
        <end position="192"/>
    </location>
</feature>
<evidence type="ECO:0000256" key="1">
    <source>
        <dbReference type="ARBA" id="ARBA00003814"/>
    </source>
</evidence>
<dbReference type="GO" id="GO:0005737">
    <property type="term" value="C:cytoplasm"/>
    <property type="evidence" value="ECO:0007669"/>
    <property type="project" value="TreeGrafter"/>
</dbReference>
<comment type="caution">
    <text evidence="14">The sequence shown here is derived from an EMBL/GenBank/DDBJ whole genome shotgun (WGS) entry which is preliminary data.</text>
</comment>
<dbReference type="InterPro" id="IPR022998">
    <property type="entry name" value="ThiamineP_synth_TenI"/>
</dbReference>
<dbReference type="GO" id="GO:0009228">
    <property type="term" value="P:thiamine biosynthetic process"/>
    <property type="evidence" value="ECO:0007669"/>
    <property type="project" value="UniProtKB-KW"/>
</dbReference>
<dbReference type="SUPFAM" id="SSF51391">
    <property type="entry name" value="Thiamin phosphate synthase"/>
    <property type="match status" value="1"/>
</dbReference>
<dbReference type="RefSeq" id="WP_121145644.1">
    <property type="nucleotide sequence ID" value="NZ_RBWY01000004.1"/>
</dbReference>
<feature type="binding site" evidence="10">
    <location>
        <position position="73"/>
    </location>
    <ligand>
        <name>4-amino-2-methyl-5-(diphosphooxymethyl)pyrimidine</name>
        <dbReference type="ChEBI" id="CHEBI:57841"/>
    </ligand>
</feature>
<comment type="cofactor">
    <cofactor evidence="10">
        <name>Mg(2+)</name>
        <dbReference type="ChEBI" id="CHEBI:18420"/>
    </cofactor>
    <text evidence="10">Binds 1 Mg(2+) ion per subunit.</text>
</comment>
<comment type="pathway">
    <text evidence="2 10 12">Cofactor biosynthesis; thiamine diphosphate biosynthesis; thiamine phosphate from 4-amino-2-methyl-5-diphosphomethylpyrimidine and 4-methyl-5-(2-phosphoethyl)-thiazole: step 1/1.</text>
</comment>
<keyword evidence="6 10" id="KW-0784">Thiamine biosynthesis</keyword>
<dbReference type="OrthoDB" id="9810880at2"/>
<organism evidence="14 15">
    <name type="scientific">Orbus hercynius</name>
    <dbReference type="NCBI Taxonomy" id="593135"/>
    <lineage>
        <taxon>Bacteria</taxon>
        <taxon>Pseudomonadati</taxon>
        <taxon>Pseudomonadota</taxon>
        <taxon>Gammaproteobacteria</taxon>
        <taxon>Orbales</taxon>
        <taxon>Orbaceae</taxon>
        <taxon>Orbus</taxon>
    </lineage>
</organism>
<feature type="binding site" evidence="10">
    <location>
        <position position="112"/>
    </location>
    <ligand>
        <name>4-amino-2-methyl-5-(diphosphooxymethyl)pyrimidine</name>
        <dbReference type="ChEBI" id="CHEBI:57841"/>
    </ligand>
</feature>
<dbReference type="HAMAP" id="MF_00097">
    <property type="entry name" value="TMP_synthase"/>
    <property type="match status" value="1"/>
</dbReference>
<dbReference type="GO" id="GO:0000287">
    <property type="term" value="F:magnesium ion binding"/>
    <property type="evidence" value="ECO:0007669"/>
    <property type="project" value="UniProtKB-UniRule"/>
</dbReference>
<dbReference type="PANTHER" id="PTHR20857:SF15">
    <property type="entry name" value="THIAMINE-PHOSPHATE SYNTHASE"/>
    <property type="match status" value="1"/>
</dbReference>
<keyword evidence="3 10" id="KW-0808">Transferase</keyword>
<comment type="catalytic activity">
    <reaction evidence="8 10 11">
        <text>2-(2-carboxy-4-methylthiazol-5-yl)ethyl phosphate + 4-amino-2-methyl-5-(diphosphooxymethyl)pyrimidine + 2 H(+) = thiamine phosphate + CO2 + diphosphate</text>
        <dbReference type="Rhea" id="RHEA:47848"/>
        <dbReference type="ChEBI" id="CHEBI:15378"/>
        <dbReference type="ChEBI" id="CHEBI:16526"/>
        <dbReference type="ChEBI" id="CHEBI:33019"/>
        <dbReference type="ChEBI" id="CHEBI:37575"/>
        <dbReference type="ChEBI" id="CHEBI:57841"/>
        <dbReference type="ChEBI" id="CHEBI:62890"/>
        <dbReference type="EC" id="2.5.1.3"/>
    </reaction>
</comment>
<evidence type="ECO:0000259" key="13">
    <source>
        <dbReference type="Pfam" id="PF02581"/>
    </source>
</evidence>
<evidence type="ECO:0000256" key="10">
    <source>
        <dbReference type="HAMAP-Rule" id="MF_00097"/>
    </source>
</evidence>
<gene>
    <name evidence="10" type="primary">thiE</name>
    <name evidence="14" type="ORF">DES39_1983</name>
</gene>
<dbReference type="Pfam" id="PF02581">
    <property type="entry name" value="TMP-TENI"/>
    <property type="match status" value="1"/>
</dbReference>
<dbReference type="AlphaFoldDB" id="A0A495RBA3"/>
<sequence>MAKTLDLSLYLVLDPVLCHGIDGMVKTVQIVVANGVTVVQLRAENQFHHRQWYQAALALKAALSHTPVPLIINDYVDVALAADADGVHIGQADLPAQVVRQLIGADKWLGLSISNQQQLDEVPWSVIDYLGIGPIFPTTSKKNAAPALGIEQLAKLMTQRQCPAVAIGGINETNIEGVIQTGINGVAVVSAICGQVNIQQATAQLVKQIGQVKNKGMTL</sequence>
<dbReference type="Proteomes" id="UP000278542">
    <property type="component" value="Unassembled WGS sequence"/>
</dbReference>
<dbReference type="CDD" id="cd00564">
    <property type="entry name" value="TMP_TenI"/>
    <property type="match status" value="1"/>
</dbReference>
<dbReference type="GO" id="GO:0004789">
    <property type="term" value="F:thiamine-phosphate diphosphorylase activity"/>
    <property type="evidence" value="ECO:0007669"/>
    <property type="project" value="UniProtKB-UniRule"/>
</dbReference>
<name>A0A495RBA3_9GAMM</name>
<dbReference type="EC" id="2.5.1.3" evidence="10"/>
<comment type="similarity">
    <text evidence="10 11">Belongs to the thiamine-phosphate synthase family.</text>
</comment>
<evidence type="ECO:0000313" key="14">
    <source>
        <dbReference type="EMBL" id="RKS84767.1"/>
    </source>
</evidence>
<keyword evidence="4 10" id="KW-0479">Metal-binding</keyword>